<evidence type="ECO:0000313" key="3">
    <source>
        <dbReference type="Proteomes" id="UP000265725"/>
    </source>
</evidence>
<proteinExistence type="predicted"/>
<dbReference type="InterPro" id="IPR002575">
    <property type="entry name" value="Aminoglycoside_PTrfase"/>
</dbReference>
<dbReference type="RefSeq" id="WP_119882253.1">
    <property type="nucleotide sequence ID" value="NZ_CP032418.1"/>
</dbReference>
<protein>
    <submittedName>
        <fullName evidence="2">Aminoglycoside phosphotransferase family protein</fullName>
    </submittedName>
</protein>
<organism evidence="2 3">
    <name type="scientific">Paenisporosarcina cavernae</name>
    <dbReference type="NCBI Taxonomy" id="2320858"/>
    <lineage>
        <taxon>Bacteria</taxon>
        <taxon>Bacillati</taxon>
        <taxon>Bacillota</taxon>
        <taxon>Bacilli</taxon>
        <taxon>Bacillales</taxon>
        <taxon>Caryophanaceae</taxon>
        <taxon>Paenisporosarcina</taxon>
    </lineage>
</organism>
<evidence type="ECO:0000259" key="1">
    <source>
        <dbReference type="Pfam" id="PF01636"/>
    </source>
</evidence>
<dbReference type="SUPFAM" id="SSF56112">
    <property type="entry name" value="Protein kinase-like (PK-like)"/>
    <property type="match status" value="1"/>
</dbReference>
<accession>A0A385YRY6</accession>
<dbReference type="Gene3D" id="3.90.1200.10">
    <property type="match status" value="1"/>
</dbReference>
<reference evidence="3" key="1">
    <citation type="submission" date="2018-09" db="EMBL/GenBank/DDBJ databases">
        <authorList>
            <person name="Zhu H."/>
        </authorList>
    </citation>
    <scope>NUCLEOTIDE SEQUENCE [LARGE SCALE GENOMIC DNA]</scope>
    <source>
        <strain evidence="3">K2R23-3</strain>
    </source>
</reference>
<name>A0A385YRY6_9BACL</name>
<dbReference type="Proteomes" id="UP000265725">
    <property type="component" value="Chromosome"/>
</dbReference>
<dbReference type="KEGG" id="paek:D3873_00975"/>
<feature type="domain" description="Aminoglycoside phosphotransferase" evidence="1">
    <location>
        <begin position="46"/>
        <end position="223"/>
    </location>
</feature>
<dbReference type="AlphaFoldDB" id="A0A385YRY6"/>
<dbReference type="EMBL" id="CP032418">
    <property type="protein sequence ID" value="AYC28508.1"/>
    <property type="molecule type" value="Genomic_DNA"/>
</dbReference>
<dbReference type="GO" id="GO:0016740">
    <property type="term" value="F:transferase activity"/>
    <property type="evidence" value="ECO:0007669"/>
    <property type="project" value="UniProtKB-KW"/>
</dbReference>
<dbReference type="Pfam" id="PF01636">
    <property type="entry name" value="APH"/>
    <property type="match status" value="1"/>
</dbReference>
<sequence>MKKSWMNKDALEAWVQEVTGVTTPLVEVKQTDMSGVYQGKDETGHFFAKMVSEAASFEADVTHYLAKQFPTETVDVIAIHPEFSWMIFRELPGEPLRANQTQAAYKGMIQAYARLQQHAIPHVDQLLELGVIDRRIPVLKQEINDHLEALCDTGLSFEEKAQVMALKTELLSMCDELNGQLPDTLDHGDLHSGNCFVHEATYRFFDWGDASITHPFLSVRVFWNSLGELLEEDTDEKWMAKIREFRPLYLNMWAEFGNEETLRRQLLLAEQVGCVYRALSWHLYITPFREDKADSFGKPAQWLQLLLHHREMVENDE</sequence>
<keyword evidence="2" id="KW-0808">Transferase</keyword>
<dbReference type="InterPro" id="IPR011009">
    <property type="entry name" value="Kinase-like_dom_sf"/>
</dbReference>
<keyword evidence="3" id="KW-1185">Reference proteome</keyword>
<dbReference type="OrthoDB" id="9800774at2"/>
<evidence type="ECO:0000313" key="2">
    <source>
        <dbReference type="EMBL" id="AYC28508.1"/>
    </source>
</evidence>
<gene>
    <name evidence="2" type="ORF">D3873_00975</name>
</gene>